<keyword evidence="2" id="KW-1185">Reference proteome</keyword>
<sequence length="51" mass="5780">TGWRGSMTKFFQQPAVQYAQVTLVVVGDILSLASLYPSHSMHVSRPFLLWQ</sequence>
<protein>
    <submittedName>
        <fullName evidence="1">Uncharacterized protein</fullName>
    </submittedName>
</protein>
<organism evidence="1 2">
    <name type="scientific">Drosophila rubida</name>
    <dbReference type="NCBI Taxonomy" id="30044"/>
    <lineage>
        <taxon>Eukaryota</taxon>
        <taxon>Metazoa</taxon>
        <taxon>Ecdysozoa</taxon>
        <taxon>Arthropoda</taxon>
        <taxon>Hexapoda</taxon>
        <taxon>Insecta</taxon>
        <taxon>Pterygota</taxon>
        <taxon>Neoptera</taxon>
        <taxon>Endopterygota</taxon>
        <taxon>Diptera</taxon>
        <taxon>Brachycera</taxon>
        <taxon>Muscomorpha</taxon>
        <taxon>Ephydroidea</taxon>
        <taxon>Drosophilidae</taxon>
        <taxon>Drosophila</taxon>
    </lineage>
</organism>
<comment type="caution">
    <text evidence="1">The sequence shown here is derived from an EMBL/GenBank/DDBJ whole genome shotgun (WGS) entry which is preliminary data.</text>
</comment>
<feature type="non-terminal residue" evidence="1">
    <location>
        <position position="51"/>
    </location>
</feature>
<gene>
    <name evidence="1" type="ORF">KR093_004618</name>
</gene>
<dbReference type="Proteomes" id="UP001200034">
    <property type="component" value="Unassembled WGS sequence"/>
</dbReference>
<feature type="non-terminal residue" evidence="1">
    <location>
        <position position="1"/>
    </location>
</feature>
<dbReference type="AlphaFoldDB" id="A0AAD4KAS1"/>
<evidence type="ECO:0000313" key="1">
    <source>
        <dbReference type="EMBL" id="KAH8384671.1"/>
    </source>
</evidence>
<accession>A0AAD4KAS1</accession>
<proteinExistence type="predicted"/>
<reference evidence="1" key="1">
    <citation type="journal article" date="2021" name="Mol. Ecol. Resour.">
        <title>Phylogenomic analyses of the genus Drosophila reveals genomic signals of climate adaptation.</title>
        <authorList>
            <person name="Li F."/>
            <person name="Rane R.V."/>
            <person name="Luria V."/>
            <person name="Xiong Z."/>
            <person name="Chen J."/>
            <person name="Li Z."/>
            <person name="Catullo R.A."/>
            <person name="Griffin P.C."/>
            <person name="Schiffer M."/>
            <person name="Pearce S."/>
            <person name="Lee S.F."/>
            <person name="McElroy K."/>
            <person name="Stocker A."/>
            <person name="Shirriffs J."/>
            <person name="Cockerell F."/>
            <person name="Coppin C."/>
            <person name="Sgro C.M."/>
            <person name="Karger A."/>
            <person name="Cain J.W."/>
            <person name="Weber J.A."/>
            <person name="Santpere G."/>
            <person name="Kirschner M.W."/>
            <person name="Hoffmann A.A."/>
            <person name="Oakeshott J.G."/>
            <person name="Zhang G."/>
        </authorList>
    </citation>
    <scope>NUCLEOTIDE SEQUENCE</scope>
    <source>
        <strain evidence="1">BGI-SZ-2011g</strain>
    </source>
</reference>
<dbReference type="EMBL" id="JAJJHW010000681">
    <property type="protein sequence ID" value="KAH8384671.1"/>
    <property type="molecule type" value="Genomic_DNA"/>
</dbReference>
<evidence type="ECO:0000313" key="2">
    <source>
        <dbReference type="Proteomes" id="UP001200034"/>
    </source>
</evidence>
<name>A0AAD4KAS1_9MUSC</name>